<keyword evidence="10" id="KW-0819">tRNA processing</keyword>
<evidence type="ECO:0000256" key="12">
    <source>
        <dbReference type="ARBA" id="ARBA00030847"/>
    </source>
</evidence>
<comment type="caution">
    <text evidence="15">The sequence shown here is derived from an EMBL/GenBank/DDBJ whole genome shotgun (WGS) entry which is preliminary data.</text>
</comment>
<dbReference type="OrthoDB" id="47172at2759"/>
<comment type="similarity">
    <text evidence="3">Belongs to the methyltransferase superfamily. LCMT family.</text>
</comment>
<organism evidence="15 16">
    <name type="scientific">Candida parapsilosis</name>
    <name type="common">Yeast</name>
    <dbReference type="NCBI Taxonomy" id="5480"/>
    <lineage>
        <taxon>Eukaryota</taxon>
        <taxon>Fungi</taxon>
        <taxon>Dikarya</taxon>
        <taxon>Ascomycota</taxon>
        <taxon>Saccharomycotina</taxon>
        <taxon>Pichiomycetes</taxon>
        <taxon>Debaryomycetaceae</taxon>
        <taxon>Candida/Lodderomyces clade</taxon>
        <taxon>Candida</taxon>
    </lineage>
</organism>
<accession>A0A8X7NP13</accession>
<dbReference type="Gene3D" id="2.120.10.80">
    <property type="entry name" value="Kelch-type beta propeller"/>
    <property type="match status" value="1"/>
</dbReference>
<dbReference type="PANTHER" id="PTHR46529">
    <property type="entry name" value="TRNA WYBUTOSINE-SYNTHESIZING PROTEIN 4"/>
    <property type="match status" value="1"/>
</dbReference>
<dbReference type="GO" id="GO:0008175">
    <property type="term" value="F:tRNA methyltransferase activity"/>
    <property type="evidence" value="ECO:0007669"/>
    <property type="project" value="TreeGrafter"/>
</dbReference>
<proteinExistence type="inferred from homology"/>
<dbReference type="SUPFAM" id="SSF117281">
    <property type="entry name" value="Kelch motif"/>
    <property type="match status" value="1"/>
</dbReference>
<dbReference type="GO" id="GO:0031591">
    <property type="term" value="P:wybutosine biosynthetic process"/>
    <property type="evidence" value="ECO:0007669"/>
    <property type="project" value="TreeGrafter"/>
</dbReference>
<dbReference type="InterPro" id="IPR029063">
    <property type="entry name" value="SAM-dependent_MTases_sf"/>
</dbReference>
<dbReference type="EC" id="2.1.1.290" evidence="5"/>
<feature type="compositionally biased region" description="Polar residues" evidence="14">
    <location>
        <begin position="1"/>
        <end position="15"/>
    </location>
</feature>
<evidence type="ECO:0000256" key="7">
    <source>
        <dbReference type="ARBA" id="ARBA00022603"/>
    </source>
</evidence>
<evidence type="ECO:0000256" key="11">
    <source>
        <dbReference type="ARBA" id="ARBA00029750"/>
    </source>
</evidence>
<evidence type="ECO:0000256" key="1">
    <source>
        <dbReference type="ARBA" id="ARBA00001806"/>
    </source>
</evidence>
<evidence type="ECO:0000256" key="9">
    <source>
        <dbReference type="ARBA" id="ARBA00022691"/>
    </source>
</evidence>
<evidence type="ECO:0000313" key="16">
    <source>
        <dbReference type="Proteomes" id="UP000590412"/>
    </source>
</evidence>
<evidence type="ECO:0000256" key="14">
    <source>
        <dbReference type="SAM" id="MobiDB-lite"/>
    </source>
</evidence>
<evidence type="ECO:0000256" key="6">
    <source>
        <dbReference type="ARBA" id="ARBA00018045"/>
    </source>
</evidence>
<dbReference type="EC" id="2.3.1.231" evidence="4"/>
<evidence type="ECO:0000256" key="13">
    <source>
        <dbReference type="ARBA" id="ARBA00049250"/>
    </source>
</evidence>
<evidence type="ECO:0000313" key="15">
    <source>
        <dbReference type="EMBL" id="KAF6056965.1"/>
    </source>
</evidence>
<dbReference type="Gene3D" id="3.40.50.150">
    <property type="entry name" value="Vaccinia Virus protein VP39"/>
    <property type="match status" value="1"/>
</dbReference>
<feature type="region of interest" description="Disordered" evidence="14">
    <location>
        <begin position="1"/>
        <end position="48"/>
    </location>
</feature>
<dbReference type="GO" id="GO:0030488">
    <property type="term" value="P:tRNA methylation"/>
    <property type="evidence" value="ECO:0007669"/>
    <property type="project" value="TreeGrafter"/>
</dbReference>
<dbReference type="SUPFAM" id="SSF53335">
    <property type="entry name" value="S-adenosyl-L-methionine-dependent methyltransferases"/>
    <property type="match status" value="1"/>
</dbReference>
<dbReference type="InterPro" id="IPR007213">
    <property type="entry name" value="Ppm1/Ppm2/Tcmp"/>
</dbReference>
<evidence type="ECO:0000256" key="10">
    <source>
        <dbReference type="ARBA" id="ARBA00022694"/>
    </source>
</evidence>
<comment type="catalytic activity">
    <reaction evidence="1">
        <text>7-[(3S)-3-amino-3-carboxypropyl]wyosine(37) in tRNA(Phe) + S-adenosyl-L-methionine = 7-[(3S)-(3-amino-3-methoxycarbonyl)propyl]wyosine(37) in tRNA(Phe) + S-adenosyl-L-homocysteine</text>
        <dbReference type="Rhea" id="RHEA:36903"/>
        <dbReference type="Rhea" id="RHEA-COMP:10379"/>
        <dbReference type="Rhea" id="RHEA-COMP:11844"/>
        <dbReference type="ChEBI" id="CHEBI:57856"/>
        <dbReference type="ChEBI" id="CHEBI:59789"/>
        <dbReference type="ChEBI" id="CHEBI:73543"/>
        <dbReference type="ChEBI" id="CHEBI:74275"/>
        <dbReference type="EC" id="2.1.1.290"/>
    </reaction>
</comment>
<gene>
    <name evidence="15" type="ORF">FOB60_001520</name>
</gene>
<reference evidence="15" key="1">
    <citation type="submission" date="2020-03" db="EMBL/GenBank/DDBJ databases">
        <title>FDA dAtabase for Regulatory Grade micrObial Sequences (FDA-ARGOS): Supporting development and validation of Infectious Disease Dx tests.</title>
        <authorList>
            <person name="Campos J."/>
            <person name="Goldberg B."/>
            <person name="Tallon L."/>
            <person name="Sadzewicz L."/>
            <person name="Vavikolanu K."/>
            <person name="Mehta A."/>
            <person name="Aluvathingal J."/>
            <person name="Nadendla S."/>
            <person name="Nandy P."/>
            <person name="Geyer C."/>
            <person name="Yan Y."/>
            <person name="Sichtig H."/>
        </authorList>
    </citation>
    <scope>NUCLEOTIDE SEQUENCE [LARGE SCALE GENOMIC DNA]</scope>
    <source>
        <strain evidence="15">FDAARGOS_652</strain>
    </source>
</reference>
<comment type="pathway">
    <text evidence="2">tRNA modification; wybutosine-tRNA(Phe) biosynthesis.</text>
</comment>
<dbReference type="AlphaFoldDB" id="A0A8X7NP13"/>
<dbReference type="Pfam" id="PF13418">
    <property type="entry name" value="Beta-prop_TYW4"/>
    <property type="match status" value="1"/>
</dbReference>
<dbReference type="PANTHER" id="PTHR46529:SF1">
    <property type="entry name" value="TRNA WYBUTOSINE-SYNTHESIZING PROTEIN 4"/>
    <property type="match status" value="1"/>
</dbReference>
<evidence type="ECO:0000256" key="5">
    <source>
        <dbReference type="ARBA" id="ARBA00012779"/>
    </source>
</evidence>
<dbReference type="InterPro" id="IPR015915">
    <property type="entry name" value="Kelch-typ_b-propeller"/>
</dbReference>
<dbReference type="EMBL" id="JABWAB010000003">
    <property type="protein sequence ID" value="KAF6056965.1"/>
    <property type="molecule type" value="Genomic_DNA"/>
</dbReference>
<keyword evidence="7 15" id="KW-0489">Methyltransferase</keyword>
<evidence type="ECO:0000256" key="8">
    <source>
        <dbReference type="ARBA" id="ARBA00022679"/>
    </source>
</evidence>
<name>A0A8X7NP13_CANPA</name>
<dbReference type="Proteomes" id="UP000590412">
    <property type="component" value="Unassembled WGS sequence"/>
</dbReference>
<evidence type="ECO:0000256" key="4">
    <source>
        <dbReference type="ARBA" id="ARBA00012155"/>
    </source>
</evidence>
<sequence length="742" mass="85122">MTTTKVKTSSLETLSKQQQQQQQQQKRKEKEQRRKHYNDQQVQGTNNSSIVSKRSVEKLYFAQLHPELGTWFSEFVPSSRRDRRSPAINRGYWIRMESVRQTLYKIIGSSQWGEQDVEAHVERGESGEKKKVVNVVNLGCGFDPLPFQVLSIRNKGFNWGGNDEIDVNFFDIDYPDLVQEKYAMIQKSQKIKQLIGEELPTDDAMCKLNTVNYKLIGCDLKNLTQYQHIVDHFFTQKNAPSSLSKSSNEMNVFIAEVSLAYMKPQCANPVIEISSNTANSNFIILEQIMPDGAQNAFATKMLYHFAHLRSPIQCVEQYPTKSLQLSRFEQYYKFAEVRNLFENWQLLIEEEEQEVKSKMMQVEEFDEWEEFILFCQHYIVLHATNDELQLVYDEKLNLDFQVDDDVDAQKEAVVLQVDEEVKLSIDDRFDNDDVDLLQVKFPACSKLNENIYVHGGLKQTRTNETIIVDYEFGKVGKLLQHESTHIPQPRMCHQLTNVGANLLLTGGRTRPGDVKDDIYTFDGHNWFRVGQLDAPRARHSAVAINDDTLLIFGGLPETLSRDPFILLNAKTNKIQTLEIRGEYIDNMYSATLVFNQEKREGYIYGGFNESHLPRVNDRLYKFTINHDSNQITLDVILQHPMFARIGSQGQLIDNNHEEKLLIVGGVCSETILTNKTSILTLQLDKLTFKSVEIPSSVSIKHPPIFIGFGLVSLNSHSSLIVGGGAVCYSFGSCYNCIYKLEY</sequence>
<dbReference type="Pfam" id="PF04072">
    <property type="entry name" value="LCM"/>
    <property type="match status" value="1"/>
</dbReference>
<keyword evidence="9" id="KW-0949">S-adenosyl-L-methionine</keyword>
<keyword evidence="8" id="KW-0808">Transferase</keyword>
<evidence type="ECO:0000256" key="3">
    <source>
        <dbReference type="ARBA" id="ARBA00010703"/>
    </source>
</evidence>
<evidence type="ECO:0000256" key="2">
    <source>
        <dbReference type="ARBA" id="ARBA00004797"/>
    </source>
</evidence>
<feature type="compositionally biased region" description="Polar residues" evidence="14">
    <location>
        <begin position="39"/>
        <end position="48"/>
    </location>
</feature>
<protein>
    <recommendedName>
        <fullName evidence="6">tRNA wybutosine-synthesizing protein 4</fullName>
        <ecNumber evidence="5">2.1.1.290</ecNumber>
        <ecNumber evidence="4">2.3.1.231</ecNumber>
    </recommendedName>
    <alternativeName>
        <fullName evidence="12">tRNA(Phe) (7-(3-amino-3-(methoxycarbonyl)propyl)wyosine(37)-N)-methoxycarbonyltransferase</fullName>
    </alternativeName>
    <alternativeName>
        <fullName evidence="11">tRNA(Phe) (7-(3-amino-3-carboxypropyl)wyosine(37)-O)-methyltransferase</fullName>
    </alternativeName>
</protein>
<comment type="catalytic activity">
    <reaction evidence="13">
        <text>7-[(3S)-(3-amino-3-methoxycarbonyl)propyl]wyosine(37) in tRNA(Phe) + S-adenosyl-L-methionine + CO2 = wybutosine(37) in tRNA(Phe) + S-adenosyl-L-homocysteine + 2 H(+)</text>
        <dbReference type="Rhea" id="RHEA:37119"/>
        <dbReference type="Rhea" id="RHEA-COMP:11844"/>
        <dbReference type="Rhea" id="RHEA-COMP:11847"/>
        <dbReference type="ChEBI" id="CHEBI:15378"/>
        <dbReference type="ChEBI" id="CHEBI:16526"/>
        <dbReference type="ChEBI" id="CHEBI:57856"/>
        <dbReference type="ChEBI" id="CHEBI:59789"/>
        <dbReference type="ChEBI" id="CHEBI:73544"/>
        <dbReference type="ChEBI" id="CHEBI:74275"/>
        <dbReference type="EC" id="2.3.1.231"/>
    </reaction>
</comment>